<dbReference type="AlphaFoldDB" id="A0A0P7WR99"/>
<dbReference type="PANTHER" id="PTHR15326">
    <property type="entry name" value="SPERMATOGENESIS-ASSOCIATED PROTEIN 2/TAMOZHENNIC"/>
    <property type="match status" value="1"/>
</dbReference>
<feature type="region of interest" description="Disordered" evidence="2">
    <location>
        <begin position="234"/>
        <end position="265"/>
    </location>
</feature>
<evidence type="ECO:0000259" key="3">
    <source>
        <dbReference type="Pfam" id="PF21388"/>
    </source>
</evidence>
<feature type="domain" description="Spermatogenesis-associated protein 2 PUB-like" evidence="3">
    <location>
        <begin position="18"/>
        <end position="213"/>
    </location>
</feature>
<evidence type="ECO:0000256" key="1">
    <source>
        <dbReference type="ARBA" id="ARBA00038142"/>
    </source>
</evidence>
<dbReference type="PANTHER" id="PTHR15326:SF8">
    <property type="entry name" value="SPERMATOGENESIS-ASSOCIATED PROTEIN 2"/>
    <property type="match status" value="1"/>
</dbReference>
<organism evidence="4 5">
    <name type="scientific">Scleropages formosus</name>
    <name type="common">Asian bonytongue</name>
    <name type="synonym">Osteoglossum formosum</name>
    <dbReference type="NCBI Taxonomy" id="113540"/>
    <lineage>
        <taxon>Eukaryota</taxon>
        <taxon>Metazoa</taxon>
        <taxon>Chordata</taxon>
        <taxon>Craniata</taxon>
        <taxon>Vertebrata</taxon>
        <taxon>Euteleostomi</taxon>
        <taxon>Actinopterygii</taxon>
        <taxon>Neopterygii</taxon>
        <taxon>Teleostei</taxon>
        <taxon>Osteoglossocephala</taxon>
        <taxon>Osteoglossomorpha</taxon>
        <taxon>Osteoglossiformes</taxon>
        <taxon>Osteoglossidae</taxon>
        <taxon>Scleropages</taxon>
    </lineage>
</organism>
<dbReference type="GO" id="GO:0010803">
    <property type="term" value="P:regulation of tumor necrosis factor-mediated signaling pathway"/>
    <property type="evidence" value="ECO:0007669"/>
    <property type="project" value="TreeGrafter"/>
</dbReference>
<dbReference type="Proteomes" id="UP000034805">
    <property type="component" value="Unassembled WGS sequence"/>
</dbReference>
<accession>A0A0P7WR99</accession>
<dbReference type="EMBL" id="JARO02007108">
    <property type="protein sequence ID" value="KPP64351.1"/>
    <property type="molecule type" value="Genomic_DNA"/>
</dbReference>
<dbReference type="InterPro" id="IPR048839">
    <property type="entry name" value="SPATA2_PUB-like"/>
</dbReference>
<comment type="caution">
    <text evidence="4">The sequence shown here is derived from an EMBL/GenBank/DDBJ whole genome shotgun (WGS) entry which is preliminary data.</text>
</comment>
<dbReference type="GO" id="GO:0070536">
    <property type="term" value="P:protein K63-linked deubiquitination"/>
    <property type="evidence" value="ECO:0007669"/>
    <property type="project" value="TreeGrafter"/>
</dbReference>
<sequence length="532" mass="58882">MWPPSPLPPMDAKLREDLFKKYVQSLERRLEEEEEEDGGGHRPAYDGGLLSAAAAWLGACQVDPVQRFRIMRFYEVAENALLTLRGSNLQALETAFTMLETICTNLLLFPWKKEFRCIKTFTGPYVYNLQTAICDSDLRLLLRSMGYSREELQFHTRDQSGSALHLRQLAFELFLARAECKLLGEVVALAGGSATELEAVEVRRGSREDAAGCAEALRRRDALAGEVSRLSVRQEEADRTHLRRGSRPSKSVDVTDGAGHWHPASKPVLKPSLSLRKEPLFVDAEEEMQDEIIRPNTSLLSIGTFPSYSPVADFFPVQSPPAEPYAYHLSSLDEIDLYTERGAGRQTPSRPPSREPRDVRETWGLKGHSSPALCVKCQGCGMGCSSLTSCQKCDMILCPACHAADPSPCCGLQDYPKTSHPLDGYLPPKEKSSVYSSVHSQPPEKPLMATKLFPSKPVISSNSSMGAGGSRCGFCNKPGATHTCMNCSKVSCDTCMSLYANDVCSRKNLHHNFVPNHQLNYKSSSISHLVYR</sequence>
<proteinExistence type="inferred from homology"/>
<dbReference type="GO" id="GO:0005737">
    <property type="term" value="C:cytoplasm"/>
    <property type="evidence" value="ECO:0007669"/>
    <property type="project" value="TreeGrafter"/>
</dbReference>
<dbReference type="Gene3D" id="1.20.58.2190">
    <property type="match status" value="1"/>
</dbReference>
<evidence type="ECO:0000256" key="2">
    <source>
        <dbReference type="SAM" id="MobiDB-lite"/>
    </source>
</evidence>
<evidence type="ECO:0000313" key="4">
    <source>
        <dbReference type="EMBL" id="KPP64351.1"/>
    </source>
</evidence>
<comment type="similarity">
    <text evidence="1">Belongs to the SPATA2 family.</text>
</comment>
<name>A0A0P7WR99_SCLFO</name>
<protein>
    <submittedName>
        <fullName evidence="4">Spermatogenesis-associated protein 2-like</fullName>
    </submittedName>
</protein>
<dbReference type="GO" id="GO:1990108">
    <property type="term" value="P:protein linear deubiquitination"/>
    <property type="evidence" value="ECO:0007669"/>
    <property type="project" value="TreeGrafter"/>
</dbReference>
<dbReference type="GO" id="GO:0060544">
    <property type="term" value="P:regulation of necroptotic process"/>
    <property type="evidence" value="ECO:0007669"/>
    <property type="project" value="TreeGrafter"/>
</dbReference>
<dbReference type="STRING" id="113540.ENSSFOP00015072860"/>
<gene>
    <name evidence="4" type="ORF">Z043_117314</name>
</gene>
<evidence type="ECO:0000313" key="5">
    <source>
        <dbReference type="Proteomes" id="UP000034805"/>
    </source>
</evidence>
<reference evidence="4 5" key="1">
    <citation type="submission" date="2015-08" db="EMBL/GenBank/DDBJ databases">
        <title>The genome of the Asian arowana (Scleropages formosus).</title>
        <authorList>
            <person name="Tan M.H."/>
            <person name="Gan H.M."/>
            <person name="Croft L.J."/>
            <person name="Austin C.M."/>
        </authorList>
    </citation>
    <scope>NUCLEOTIDE SEQUENCE [LARGE SCALE GENOMIC DNA]</scope>
    <source>
        <strain evidence="4">Aro1</strain>
    </source>
</reference>
<dbReference type="Pfam" id="PF21388">
    <property type="entry name" value="SPATA2_PUB-like"/>
    <property type="match status" value="1"/>
</dbReference>